<name>A0A383RSR4_9PSED</name>
<gene>
    <name evidence="1" type="ORF">CCOS865_02084</name>
</gene>
<dbReference type="AlphaFoldDB" id="A0A383RSR4"/>
<evidence type="ECO:0000313" key="2">
    <source>
        <dbReference type="Proteomes" id="UP000263595"/>
    </source>
</evidence>
<dbReference type="RefSeq" id="WP_244216081.1">
    <property type="nucleotide sequence ID" value="NZ_CBCSFL010000005.1"/>
</dbReference>
<dbReference type="EMBL" id="UNOZ01000013">
    <property type="protein sequence ID" value="SYX89823.1"/>
    <property type="molecule type" value="Genomic_DNA"/>
</dbReference>
<protein>
    <submittedName>
        <fullName evidence="1">Lipopolysaccharide biosynthesis protein</fullName>
    </submittedName>
</protein>
<reference evidence="2" key="1">
    <citation type="submission" date="2018-08" db="EMBL/GenBank/DDBJ databases">
        <authorList>
            <person name="Blom J."/>
        </authorList>
    </citation>
    <scope>NUCLEOTIDE SEQUENCE [LARGE SCALE GENOMIC DNA]</scope>
    <source>
        <strain evidence="2">CCOS 865</strain>
    </source>
</reference>
<dbReference type="Proteomes" id="UP000263595">
    <property type="component" value="Unassembled WGS sequence"/>
</dbReference>
<evidence type="ECO:0000313" key="1">
    <source>
        <dbReference type="EMBL" id="SYX89823.1"/>
    </source>
</evidence>
<keyword evidence="2" id="KW-1185">Reference proteome</keyword>
<proteinExistence type="predicted"/>
<accession>A0A383RSR4</accession>
<organism evidence="1 2">
    <name type="scientific">Pseudomonas reidholzensis</name>
    <dbReference type="NCBI Taxonomy" id="1785162"/>
    <lineage>
        <taxon>Bacteria</taxon>
        <taxon>Pseudomonadati</taxon>
        <taxon>Pseudomonadota</taxon>
        <taxon>Gammaproteobacteria</taxon>
        <taxon>Pseudomonadales</taxon>
        <taxon>Pseudomonadaceae</taxon>
        <taxon>Pseudomonas</taxon>
    </lineage>
</organism>
<sequence>MNSLPSQPQALRGAFSDFEACRNTQSGPVVILASGQSAGQFPLQRFADCPIIAMNGSISLLEQAGIKPFFYVCTDKDFARQQPHLFATALRQSPRLALWAEQGEAHALPAGTQCYPLTKAAEPSLGEWLAGAASPYARARSLWSKRARSIGFSKDLSHGFFDARTVAYVALQLAYHLGFNEVLLVGVDLDQSVGRFYEKGEHGRSPCGLDQHWASRILPSLSLMKRQVIGDGFRVYNLSATSRIPSELIPKIDNEQALAIAGQRRAPRHAGRKSVHCSVGGSNAPCKVASAASMRAIIR</sequence>